<dbReference type="OrthoDB" id="10261027at2759"/>
<evidence type="ECO:0000256" key="7">
    <source>
        <dbReference type="SAM" id="MobiDB-lite"/>
    </source>
</evidence>
<dbReference type="Proteomes" id="UP000239899">
    <property type="component" value="Unassembled WGS sequence"/>
</dbReference>
<evidence type="ECO:0000256" key="8">
    <source>
        <dbReference type="SAM" id="Phobius"/>
    </source>
</evidence>
<dbReference type="Gene3D" id="1.10.510.10">
    <property type="entry name" value="Transferase(Phosphotransferase) domain 1"/>
    <property type="match status" value="1"/>
</dbReference>
<gene>
    <name evidence="11" type="ORF">C2E21_8515</name>
</gene>
<dbReference type="InterPro" id="IPR008271">
    <property type="entry name" value="Ser/Thr_kinase_AS"/>
</dbReference>
<keyword evidence="8" id="KW-0472">Membrane</keyword>
<feature type="region of interest" description="Disordered" evidence="7">
    <location>
        <begin position="623"/>
        <end position="653"/>
    </location>
</feature>
<dbReference type="PROSITE" id="PS50011">
    <property type="entry name" value="PROTEIN_KINASE_DOM"/>
    <property type="match status" value="1"/>
</dbReference>
<dbReference type="GO" id="GO:0004674">
    <property type="term" value="F:protein serine/threonine kinase activity"/>
    <property type="evidence" value="ECO:0007669"/>
    <property type="project" value="UniProtKB-KW"/>
</dbReference>
<comment type="caution">
    <text evidence="11">The sequence shown here is derived from an EMBL/GenBank/DDBJ whole genome shotgun (WGS) entry which is preliminary data.</text>
</comment>
<keyword evidence="1" id="KW-0723">Serine/threonine-protein kinase</keyword>
<dbReference type="InterPro" id="IPR017441">
    <property type="entry name" value="Protein_kinase_ATP_BS"/>
</dbReference>
<evidence type="ECO:0000313" key="11">
    <source>
        <dbReference type="EMBL" id="PRW21126.1"/>
    </source>
</evidence>
<keyword evidence="8" id="KW-0812">Transmembrane</keyword>
<keyword evidence="8" id="KW-1133">Transmembrane helix</keyword>
<evidence type="ECO:0000256" key="1">
    <source>
        <dbReference type="ARBA" id="ARBA00022527"/>
    </source>
</evidence>
<dbReference type="STRING" id="3076.A0A2P6TEQ8"/>
<dbReference type="InterPro" id="IPR001245">
    <property type="entry name" value="Ser-Thr/Tyr_kinase_cat_dom"/>
</dbReference>
<dbReference type="PANTHER" id="PTHR44329">
    <property type="entry name" value="SERINE/THREONINE-PROTEIN KINASE TNNI3K-RELATED"/>
    <property type="match status" value="1"/>
</dbReference>
<evidence type="ECO:0000313" key="12">
    <source>
        <dbReference type="Proteomes" id="UP000239899"/>
    </source>
</evidence>
<feature type="compositionally biased region" description="Polar residues" evidence="7">
    <location>
        <begin position="400"/>
        <end position="412"/>
    </location>
</feature>
<keyword evidence="2" id="KW-0808">Transferase</keyword>
<dbReference type="InterPro" id="IPR000719">
    <property type="entry name" value="Prot_kinase_dom"/>
</dbReference>
<feature type="binding site" evidence="6">
    <location>
        <position position="768"/>
    </location>
    <ligand>
        <name>ATP</name>
        <dbReference type="ChEBI" id="CHEBI:30616"/>
    </ligand>
</feature>
<evidence type="ECO:0000256" key="3">
    <source>
        <dbReference type="ARBA" id="ARBA00022741"/>
    </source>
</evidence>
<keyword evidence="4" id="KW-0418">Kinase</keyword>
<dbReference type="PANTHER" id="PTHR44329:SF298">
    <property type="entry name" value="MIXED LINEAGE KINASE DOMAIN-LIKE PROTEIN"/>
    <property type="match status" value="1"/>
</dbReference>
<feature type="region of interest" description="Disordered" evidence="7">
    <location>
        <begin position="518"/>
        <end position="542"/>
    </location>
</feature>
<feature type="region of interest" description="Disordered" evidence="7">
    <location>
        <begin position="280"/>
        <end position="302"/>
    </location>
</feature>
<evidence type="ECO:0000259" key="10">
    <source>
        <dbReference type="PROSITE" id="PS50011"/>
    </source>
</evidence>
<evidence type="ECO:0000256" key="2">
    <source>
        <dbReference type="ARBA" id="ARBA00022679"/>
    </source>
</evidence>
<dbReference type="Pfam" id="PF07714">
    <property type="entry name" value="PK_Tyr_Ser-Thr"/>
    <property type="match status" value="1"/>
</dbReference>
<dbReference type="EMBL" id="LHPG02000020">
    <property type="protein sequence ID" value="PRW21126.1"/>
    <property type="molecule type" value="Genomic_DNA"/>
</dbReference>
<dbReference type="AlphaFoldDB" id="A0A2P6TEQ8"/>
<dbReference type="PROSITE" id="PS00107">
    <property type="entry name" value="PROTEIN_KINASE_ATP"/>
    <property type="match status" value="1"/>
</dbReference>
<dbReference type="SUPFAM" id="SSF56112">
    <property type="entry name" value="Protein kinase-like (PK-like)"/>
    <property type="match status" value="1"/>
</dbReference>
<sequence>MPRPQLRRAAWAPALLLAVLLQAAGGAPAAAAARRANCGSGRRLRQGPSTPSPDGNNTIETVEVDVVSQECSMSQNVYFLAAAPSVRIITEPDVNLQPTARSCCASCHDIPACSAFQWCPLQEGCSVPGASSANITFPYQGCQLLDLNAFLRTSVNTGEIKAEGPDVPFTIGTPLFFSVPKLTGYDVEVGRNMGGKFNYTCTATIFQGSCVMIGSAQELGAACDNDPLCLAFSYWPSGAAWAGNQSYGVLKGGQGVQLSSADTELNPNAAIYFKLQPMGQSSGGGEEGDVDQPPADNDSAGTSTGTIVGAVVGSVAGVALIAGVLLAFVWVRYRRLKAAAVSDVRKGPGRPGGEDGAGLTPAGSIPLADGSSGGETPVALGAAGPGSGQGGLPSLPPSQHGGSDSALTSSPAKSAPYSGGPPLGSEVELGGGAFLVAAAVGQPQHWKQQQQQLGGASPFVGLSPEQLGAPVDEELEVVDVSHSGSSEGSPWRRGAAPQSSPWQLVAAPAPAAGVQQVVQPSGSAGLASGSSGMPSGSSSGGPLVVEVQRAVSGASGARADLPASLQQAATARELLEVFARMYSQRPAVDYAVVAQMLDQDADPTAVEAAEAADAAALQRVDTAALQARSSSRSRSPPGTASMGASPARSQTAAQREATIAALVAAAEAHQPAAAVIEVPAAAAGAAGGAPGPAPLPGSALLQQQQSLLPGMFNAEPSLEPVRPSEWSLQPEEVEICKRPDGSFWQLGTGAFGTCYKGLYHGQQLVAVKVLHRVEERRRGEEFEREVALLKTLRDRNIVQFIGACLEGPTPMLVTEFMEFGDLWRALPLKNAADQRIFAWHKRGRRVLFDVAKGLYYLHQRRIVHLDLKSANILLSRHGTAKICDIGMARVLGNKEYLSMLSGMGTFAWSAPEVLSGKRCTEKVDLYSYGVVIWEVCTGDVPVRGEMRPLVAPQDCPQEVVDLHNLCISERPEERPTAAELLTTLAPLL</sequence>
<evidence type="ECO:0000256" key="4">
    <source>
        <dbReference type="ARBA" id="ARBA00022777"/>
    </source>
</evidence>
<reference evidence="11 12" key="1">
    <citation type="journal article" date="2018" name="Plant J.">
        <title>Genome sequences of Chlorella sorokiniana UTEX 1602 and Micractinium conductrix SAG 241.80: implications to maltose excretion by a green alga.</title>
        <authorList>
            <person name="Arriola M.B."/>
            <person name="Velmurugan N."/>
            <person name="Zhang Y."/>
            <person name="Plunkett M.H."/>
            <person name="Hondzo H."/>
            <person name="Barney B.M."/>
        </authorList>
    </citation>
    <scope>NUCLEOTIDE SEQUENCE [LARGE SCALE GENOMIC DNA]</scope>
    <source>
        <strain evidence="12">UTEX 1602</strain>
    </source>
</reference>
<dbReference type="PROSITE" id="PS00108">
    <property type="entry name" value="PROTEIN_KINASE_ST"/>
    <property type="match status" value="1"/>
</dbReference>
<feature type="compositionally biased region" description="Low complexity" evidence="7">
    <location>
        <begin position="623"/>
        <end position="635"/>
    </location>
</feature>
<keyword evidence="9" id="KW-0732">Signal</keyword>
<keyword evidence="12" id="KW-1185">Reference proteome</keyword>
<evidence type="ECO:0000256" key="5">
    <source>
        <dbReference type="ARBA" id="ARBA00022840"/>
    </source>
</evidence>
<evidence type="ECO:0000256" key="6">
    <source>
        <dbReference type="PROSITE-ProRule" id="PRU10141"/>
    </source>
</evidence>
<name>A0A2P6TEQ8_CHLSO</name>
<dbReference type="InterPro" id="IPR011009">
    <property type="entry name" value="Kinase-like_dom_sf"/>
</dbReference>
<feature type="region of interest" description="Disordered" evidence="7">
    <location>
        <begin position="342"/>
        <end position="424"/>
    </location>
</feature>
<dbReference type="GO" id="GO:0097527">
    <property type="term" value="P:necroptotic signaling pathway"/>
    <property type="evidence" value="ECO:0007669"/>
    <property type="project" value="TreeGrafter"/>
</dbReference>
<feature type="domain" description="Protein kinase" evidence="10">
    <location>
        <begin position="740"/>
        <end position="988"/>
    </location>
</feature>
<evidence type="ECO:0000256" key="9">
    <source>
        <dbReference type="SAM" id="SignalP"/>
    </source>
</evidence>
<keyword evidence="3 6" id="KW-0547">Nucleotide-binding</keyword>
<proteinExistence type="predicted"/>
<dbReference type="SMART" id="SM00220">
    <property type="entry name" value="S_TKc"/>
    <property type="match status" value="1"/>
</dbReference>
<accession>A0A2P6TEQ8</accession>
<feature type="chain" id="PRO_5015170424" evidence="9">
    <location>
        <begin position="27"/>
        <end position="988"/>
    </location>
</feature>
<dbReference type="GO" id="GO:0005524">
    <property type="term" value="F:ATP binding"/>
    <property type="evidence" value="ECO:0007669"/>
    <property type="project" value="UniProtKB-UniRule"/>
</dbReference>
<dbReference type="InterPro" id="IPR051681">
    <property type="entry name" value="Ser/Thr_Kinases-Pseudokinases"/>
</dbReference>
<keyword evidence="5 6" id="KW-0067">ATP-binding</keyword>
<protein>
    <submittedName>
        <fullName evidence="11">Serine threonine-kinase</fullName>
    </submittedName>
</protein>
<feature type="transmembrane region" description="Helical" evidence="8">
    <location>
        <begin position="307"/>
        <end position="331"/>
    </location>
</feature>
<organism evidence="11 12">
    <name type="scientific">Chlorella sorokiniana</name>
    <name type="common">Freshwater green alga</name>
    <dbReference type="NCBI Taxonomy" id="3076"/>
    <lineage>
        <taxon>Eukaryota</taxon>
        <taxon>Viridiplantae</taxon>
        <taxon>Chlorophyta</taxon>
        <taxon>core chlorophytes</taxon>
        <taxon>Trebouxiophyceae</taxon>
        <taxon>Chlorellales</taxon>
        <taxon>Chlorellaceae</taxon>
        <taxon>Chlorella clade</taxon>
        <taxon>Chlorella</taxon>
    </lineage>
</organism>
<feature type="signal peptide" evidence="9">
    <location>
        <begin position="1"/>
        <end position="26"/>
    </location>
</feature>